<name>A0AB39PJ91_9ACTN</name>
<keyword evidence="2" id="KW-0812">Transmembrane</keyword>
<protein>
    <recommendedName>
        <fullName evidence="4">Membrane protein/MT1774</fullName>
    </recommendedName>
</protein>
<accession>A0AB39PJ91</accession>
<feature type="transmembrane region" description="Helical" evidence="2">
    <location>
        <begin position="50"/>
        <end position="71"/>
    </location>
</feature>
<evidence type="ECO:0000256" key="1">
    <source>
        <dbReference type="SAM" id="MobiDB-lite"/>
    </source>
</evidence>
<gene>
    <name evidence="3" type="ORF">AB5J56_41560</name>
</gene>
<organism evidence="3">
    <name type="scientific">Streptomyces sp. R21</name>
    <dbReference type="NCBI Taxonomy" id="3238627"/>
    <lineage>
        <taxon>Bacteria</taxon>
        <taxon>Bacillati</taxon>
        <taxon>Actinomycetota</taxon>
        <taxon>Actinomycetes</taxon>
        <taxon>Kitasatosporales</taxon>
        <taxon>Streptomycetaceae</taxon>
        <taxon>Streptomyces</taxon>
    </lineage>
</organism>
<sequence length="212" mass="23392">MRGNDKPTPRSGHGAGRPPEDHDGRGTHKLWLWRWRSNPLRRRDDVVESWIVLGVWTVIAVGGPLVGAVSAHSADDAFARQRAERHTVQAVLTQSTVSGIRGGWEGSRVRATVRWTTDGTTRTGQTLVDGGHTVGAKVTVWVNDQEELVTRPPSTTEASVQAGALGALAATAFAGPVYAAGRALRWRLDRRRIDEWGREWDRLGPQWGREKR</sequence>
<keyword evidence="2" id="KW-1133">Transmembrane helix</keyword>
<dbReference type="AlphaFoldDB" id="A0AB39PJ91"/>
<dbReference type="PANTHER" id="PTHR42305">
    <property type="entry name" value="MEMBRANE PROTEIN RV1733C-RELATED"/>
    <property type="match status" value="1"/>
</dbReference>
<dbReference type="EMBL" id="CP163435">
    <property type="protein sequence ID" value="XDQ30805.1"/>
    <property type="molecule type" value="Genomic_DNA"/>
</dbReference>
<evidence type="ECO:0000256" key="2">
    <source>
        <dbReference type="SAM" id="Phobius"/>
    </source>
</evidence>
<dbReference type="RefSeq" id="WP_369241092.1">
    <property type="nucleotide sequence ID" value="NZ_CP163435.1"/>
</dbReference>
<feature type="transmembrane region" description="Helical" evidence="2">
    <location>
        <begin position="160"/>
        <end position="181"/>
    </location>
</feature>
<feature type="region of interest" description="Disordered" evidence="1">
    <location>
        <begin position="1"/>
        <end position="26"/>
    </location>
</feature>
<dbReference type="PANTHER" id="PTHR42305:SF1">
    <property type="entry name" value="MEMBRANE PROTEIN RV1733C-RELATED"/>
    <property type="match status" value="1"/>
</dbReference>
<dbReference type="InterPro" id="IPR039708">
    <property type="entry name" value="MT1774/Rv1733c-like"/>
</dbReference>
<proteinExistence type="predicted"/>
<keyword evidence="2" id="KW-0472">Membrane</keyword>
<evidence type="ECO:0000313" key="3">
    <source>
        <dbReference type="EMBL" id="XDQ30805.1"/>
    </source>
</evidence>
<evidence type="ECO:0008006" key="4">
    <source>
        <dbReference type="Google" id="ProtNLM"/>
    </source>
</evidence>
<reference evidence="3" key="1">
    <citation type="submission" date="2024-07" db="EMBL/GenBank/DDBJ databases">
        <authorList>
            <person name="Yu S.T."/>
        </authorList>
    </citation>
    <scope>NUCLEOTIDE SEQUENCE</scope>
    <source>
        <strain evidence="3">R21</strain>
    </source>
</reference>